<sequence>MNNIVIKTIQPFDILRVDTAEKNDIVSDVFTGNVLYKGEDIPVYFKAYAYDHPHVGKGDRGLLNEIIGYLICDLYKVPQPEQAFLVLMPKESLTHLWSDLSDRIKKSYETYDVIPMFATQRIYAKALSLRYNHSRQAVESELRKWPHFKQALICDEIMANTDRLPRNILTANSKDFWLIDNGKLAIEDGTNWQSTGLIEHNNYSNYLADLVIKDIQADSKKGNLIIQTALENFKAFRQIIAECEFWIDAFISSQDREIWQKFLAFLHSRDDNITHILSERYGMLSL</sequence>
<name>A0ABQ3GT25_9GAMM</name>
<comment type="caution">
    <text evidence="1">The sequence shown here is derived from an EMBL/GenBank/DDBJ whole genome shotgun (WGS) entry which is preliminary data.</text>
</comment>
<evidence type="ECO:0000313" key="1">
    <source>
        <dbReference type="EMBL" id="GHD35823.1"/>
    </source>
</evidence>
<dbReference type="EMBL" id="BMZR01000005">
    <property type="protein sequence ID" value="GHD35823.1"/>
    <property type="molecule type" value="Genomic_DNA"/>
</dbReference>
<accession>A0ABQ3GT25</accession>
<proteinExistence type="predicted"/>
<dbReference type="RefSeq" id="WP_189585927.1">
    <property type="nucleotide sequence ID" value="NZ_BMZR01000005.1"/>
</dbReference>
<protein>
    <recommendedName>
        <fullName evidence="3">Aminoglycoside phosphotransferase domain-containing protein</fullName>
    </recommendedName>
</protein>
<organism evidence="1 2">
    <name type="scientific">Psychrobacter glaciei</name>
    <dbReference type="NCBI Taxonomy" id="619771"/>
    <lineage>
        <taxon>Bacteria</taxon>
        <taxon>Pseudomonadati</taxon>
        <taxon>Pseudomonadota</taxon>
        <taxon>Gammaproteobacteria</taxon>
        <taxon>Moraxellales</taxon>
        <taxon>Moraxellaceae</taxon>
        <taxon>Psychrobacter</taxon>
    </lineage>
</organism>
<dbReference type="Proteomes" id="UP000610203">
    <property type="component" value="Unassembled WGS sequence"/>
</dbReference>
<keyword evidence="2" id="KW-1185">Reference proteome</keyword>
<evidence type="ECO:0000313" key="2">
    <source>
        <dbReference type="Proteomes" id="UP000610203"/>
    </source>
</evidence>
<reference evidence="2" key="1">
    <citation type="journal article" date="2019" name="Int. J. Syst. Evol. Microbiol.">
        <title>The Global Catalogue of Microorganisms (GCM) 10K type strain sequencing project: providing services to taxonomists for standard genome sequencing and annotation.</title>
        <authorList>
            <consortium name="The Broad Institute Genomics Platform"/>
            <consortium name="The Broad Institute Genome Sequencing Center for Infectious Disease"/>
            <person name="Wu L."/>
            <person name="Ma J."/>
        </authorList>
    </citation>
    <scope>NUCLEOTIDE SEQUENCE [LARGE SCALE GENOMIC DNA]</scope>
    <source>
        <strain evidence="2">KCTC 42280</strain>
    </source>
</reference>
<evidence type="ECO:0008006" key="3">
    <source>
        <dbReference type="Google" id="ProtNLM"/>
    </source>
</evidence>
<gene>
    <name evidence="1" type="ORF">GCM10016272_22180</name>
</gene>